<comment type="cofactor">
    <cofactor evidence="1 9">
        <name>pyridoxal 5'-phosphate</name>
        <dbReference type="ChEBI" id="CHEBI:597326"/>
    </cofactor>
</comment>
<evidence type="ECO:0000256" key="1">
    <source>
        <dbReference type="ARBA" id="ARBA00001933"/>
    </source>
</evidence>
<evidence type="ECO:0000256" key="8">
    <source>
        <dbReference type="PIRSR" id="PIRSR001434-2"/>
    </source>
</evidence>
<dbReference type="InterPro" id="IPR015424">
    <property type="entry name" value="PyrdxlP-dep_Trfase"/>
</dbReference>
<dbReference type="GO" id="GO:0016740">
    <property type="term" value="F:transferase activity"/>
    <property type="evidence" value="ECO:0007669"/>
    <property type="project" value="UniProtKB-KW"/>
</dbReference>
<dbReference type="InterPro" id="IPR054542">
    <property type="entry name" value="Cys_met_metab_PP"/>
</dbReference>
<dbReference type="Gene3D" id="3.40.640.10">
    <property type="entry name" value="Type I PLP-dependent aspartate aminotransferase-like (Major domain)"/>
    <property type="match status" value="1"/>
</dbReference>
<keyword evidence="10" id="KW-0808">Transferase</keyword>
<dbReference type="InterPro" id="IPR015421">
    <property type="entry name" value="PyrdxlP-dep_Trfase_major"/>
</dbReference>
<evidence type="ECO:0000313" key="10">
    <source>
        <dbReference type="EMBL" id="PSR20824.1"/>
    </source>
</evidence>
<dbReference type="GO" id="GO:0030170">
    <property type="term" value="F:pyridoxal phosphate binding"/>
    <property type="evidence" value="ECO:0007669"/>
    <property type="project" value="InterPro"/>
</dbReference>
<sequence length="394" mass="42300">MKLSTRLIHNSAALDATTGAASTPVYRASTFHQPAQESHPPAFVYSRTKNPTRSLLEETVADLEGGVQGFAFASGMAAIAAVLTLFSSGDHIIVPHDLYGGTYQILSDLTRRMGLEVSYADMTQTASLGNCIRPNTKAIYVETPSNPTLQITDLKAVAHLGQQHHLVTIADNTFMSPYLQRPLMEGFDIVLHSATKFLGGHSDVIAGLVVARTSELAKLIGQSQVVYGGILSPDDSWLVLRGIKTLGVRLDRAQENALALAQALKQHDGVNRVYFPGLPEHPGYALHKAQADGPGAVLSFELKPHLTVREVVSRLRYAIYAVSLGGVETIVSHPATMSHAGLDAKTRQSMGVTDQLLRVSVGIEAIDDLLDDFHQALSATPLLTARIGSTVLKD</sequence>
<dbReference type="Pfam" id="PF01053">
    <property type="entry name" value="Cys_Met_Meta_PP"/>
    <property type="match status" value="1"/>
</dbReference>
<feature type="modified residue" description="N6-(pyridoxal phosphate)lysine" evidence="8">
    <location>
        <position position="196"/>
    </location>
</feature>
<dbReference type="PANTHER" id="PTHR11808">
    <property type="entry name" value="TRANS-SULFURATION ENZYME FAMILY MEMBER"/>
    <property type="match status" value="1"/>
</dbReference>
<dbReference type="PROSITE" id="PS00868">
    <property type="entry name" value="CYS_MET_METAB_PP"/>
    <property type="match status" value="1"/>
</dbReference>
<dbReference type="EC" id="4.4.1.13" evidence="3"/>
<dbReference type="GO" id="GO:0019346">
    <property type="term" value="P:transsulfuration"/>
    <property type="evidence" value="ECO:0007669"/>
    <property type="project" value="InterPro"/>
</dbReference>
<dbReference type="Proteomes" id="UP000241848">
    <property type="component" value="Unassembled WGS sequence"/>
</dbReference>
<keyword evidence="7" id="KW-0456">Lyase</keyword>
<evidence type="ECO:0000313" key="11">
    <source>
        <dbReference type="Proteomes" id="UP000241848"/>
    </source>
</evidence>
<evidence type="ECO:0000256" key="7">
    <source>
        <dbReference type="ARBA" id="ARBA00023239"/>
    </source>
</evidence>
<dbReference type="InterPro" id="IPR015422">
    <property type="entry name" value="PyrdxlP-dep_Trfase_small"/>
</dbReference>
<organism evidence="10 11">
    <name type="scientific">Sulfobacillus acidophilus</name>
    <dbReference type="NCBI Taxonomy" id="53633"/>
    <lineage>
        <taxon>Bacteria</taxon>
        <taxon>Bacillati</taxon>
        <taxon>Bacillota</taxon>
        <taxon>Clostridia</taxon>
        <taxon>Eubacteriales</taxon>
        <taxon>Clostridiales Family XVII. Incertae Sedis</taxon>
        <taxon>Sulfobacillus</taxon>
    </lineage>
</organism>
<protein>
    <recommendedName>
        <fullName evidence="3">cysteine-S-conjugate beta-lyase</fullName>
        <ecNumber evidence="3">4.4.1.13</ecNumber>
    </recommendedName>
</protein>
<evidence type="ECO:0000256" key="3">
    <source>
        <dbReference type="ARBA" id="ARBA00012224"/>
    </source>
</evidence>
<dbReference type="CDD" id="cd00614">
    <property type="entry name" value="CGS_like"/>
    <property type="match status" value="1"/>
</dbReference>
<evidence type="ECO:0000256" key="5">
    <source>
        <dbReference type="ARBA" id="ARBA00022898"/>
    </source>
</evidence>
<dbReference type="GO" id="GO:0047804">
    <property type="term" value="F:cysteine-S-conjugate beta-lyase activity"/>
    <property type="evidence" value="ECO:0007669"/>
    <property type="project" value="UniProtKB-EC"/>
</dbReference>
<accession>A0A2T2WF15</accession>
<dbReference type="FunFam" id="3.40.640.10:FF:000009">
    <property type="entry name" value="Cystathionine gamma-synthase homolog"/>
    <property type="match status" value="1"/>
</dbReference>
<dbReference type="PANTHER" id="PTHR11808:SF50">
    <property type="entry name" value="CYSTATHIONINE BETA-LYASE"/>
    <property type="match status" value="1"/>
</dbReference>
<keyword evidence="4" id="KW-0028">Amino-acid biosynthesis</keyword>
<keyword evidence="5 8" id="KW-0663">Pyridoxal phosphate</keyword>
<dbReference type="Gene3D" id="3.90.1150.10">
    <property type="entry name" value="Aspartate Aminotransferase, domain 1"/>
    <property type="match status" value="1"/>
</dbReference>
<evidence type="ECO:0000256" key="6">
    <source>
        <dbReference type="ARBA" id="ARBA00023167"/>
    </source>
</evidence>
<dbReference type="FunFam" id="3.90.1150.10:FF:000033">
    <property type="entry name" value="Cystathionine gamma-synthase"/>
    <property type="match status" value="1"/>
</dbReference>
<dbReference type="PIRSF" id="PIRSF001434">
    <property type="entry name" value="CGS"/>
    <property type="match status" value="1"/>
</dbReference>
<dbReference type="EMBL" id="PXYV01000049">
    <property type="protein sequence ID" value="PSR20824.1"/>
    <property type="molecule type" value="Genomic_DNA"/>
</dbReference>
<dbReference type="GO" id="GO:0009086">
    <property type="term" value="P:methionine biosynthetic process"/>
    <property type="evidence" value="ECO:0007669"/>
    <property type="project" value="UniProtKB-KW"/>
</dbReference>
<dbReference type="GO" id="GO:0005737">
    <property type="term" value="C:cytoplasm"/>
    <property type="evidence" value="ECO:0007669"/>
    <property type="project" value="TreeGrafter"/>
</dbReference>
<evidence type="ECO:0000256" key="2">
    <source>
        <dbReference type="ARBA" id="ARBA00009077"/>
    </source>
</evidence>
<reference evidence="10 11" key="1">
    <citation type="journal article" date="2014" name="BMC Genomics">
        <title>Comparison of environmental and isolate Sulfobacillus genomes reveals diverse carbon, sulfur, nitrogen, and hydrogen metabolisms.</title>
        <authorList>
            <person name="Justice N.B."/>
            <person name="Norman A."/>
            <person name="Brown C.T."/>
            <person name="Singh A."/>
            <person name="Thomas B.C."/>
            <person name="Banfield J.F."/>
        </authorList>
    </citation>
    <scope>NUCLEOTIDE SEQUENCE [LARGE SCALE GENOMIC DNA]</scope>
    <source>
        <strain evidence="10">AMDSBA3</strain>
    </source>
</reference>
<proteinExistence type="inferred from homology"/>
<evidence type="ECO:0000256" key="4">
    <source>
        <dbReference type="ARBA" id="ARBA00022605"/>
    </source>
</evidence>
<name>A0A2T2WF15_9FIRM</name>
<dbReference type="SUPFAM" id="SSF53383">
    <property type="entry name" value="PLP-dependent transferases"/>
    <property type="match status" value="1"/>
</dbReference>
<evidence type="ECO:0000256" key="9">
    <source>
        <dbReference type="RuleBase" id="RU362118"/>
    </source>
</evidence>
<keyword evidence="6" id="KW-0486">Methionine biosynthesis</keyword>
<comment type="caution">
    <text evidence="10">The sequence shown here is derived from an EMBL/GenBank/DDBJ whole genome shotgun (WGS) entry which is preliminary data.</text>
</comment>
<gene>
    <name evidence="10" type="ORF">C7B45_13120</name>
</gene>
<dbReference type="InterPro" id="IPR000277">
    <property type="entry name" value="Cys/Met-Metab_PyrdxlP-dep_enz"/>
</dbReference>
<comment type="similarity">
    <text evidence="2 9">Belongs to the trans-sulfuration enzymes family.</text>
</comment>
<dbReference type="AlphaFoldDB" id="A0A2T2WF15"/>